<comment type="similarity">
    <text evidence="1">Belongs to the GSP E family.</text>
</comment>
<dbReference type="PANTHER" id="PTHR30486:SF6">
    <property type="entry name" value="TYPE IV PILUS RETRACTATION ATPASE PILT"/>
    <property type="match status" value="1"/>
</dbReference>
<dbReference type="Gene3D" id="3.40.50.300">
    <property type="entry name" value="P-loop containing nucleotide triphosphate hydrolases"/>
    <property type="match status" value="1"/>
</dbReference>
<dbReference type="InterPro" id="IPR027417">
    <property type="entry name" value="P-loop_NTPase"/>
</dbReference>
<name>A0A3M0GIC4_9ACTN</name>
<dbReference type="Pfam" id="PF00437">
    <property type="entry name" value="T2SSE"/>
    <property type="match status" value="1"/>
</dbReference>
<reference evidence="3 4" key="1">
    <citation type="submission" date="2018-10" db="EMBL/GenBank/DDBJ databases">
        <title>Tessaracoccus antarcticuss sp. nov., isolated from sediment.</title>
        <authorList>
            <person name="Zhou L.Y."/>
            <person name="Du Z.J."/>
        </authorList>
    </citation>
    <scope>NUCLEOTIDE SEQUENCE [LARGE SCALE GENOMIC DNA]</scope>
    <source>
        <strain evidence="3 4">JDX10</strain>
    </source>
</reference>
<dbReference type="InterPro" id="IPR050921">
    <property type="entry name" value="T4SS_GSP_E_ATPase"/>
</dbReference>
<dbReference type="AlphaFoldDB" id="A0A3M0GIC4"/>
<gene>
    <name evidence="3" type="ORF">EAX62_00570</name>
</gene>
<feature type="domain" description="Bacterial type II secretion system protein E" evidence="2">
    <location>
        <begin position="54"/>
        <end position="324"/>
    </location>
</feature>
<dbReference type="Gene3D" id="3.30.450.380">
    <property type="match status" value="1"/>
</dbReference>
<dbReference type="InterPro" id="IPR001482">
    <property type="entry name" value="T2SS/T4SS_dom"/>
</dbReference>
<organism evidence="3 4">
    <name type="scientific">Tessaracoccus antarcticus</name>
    <dbReference type="NCBI Taxonomy" id="2479848"/>
    <lineage>
        <taxon>Bacteria</taxon>
        <taxon>Bacillati</taxon>
        <taxon>Actinomycetota</taxon>
        <taxon>Actinomycetes</taxon>
        <taxon>Propionibacteriales</taxon>
        <taxon>Propionibacteriaceae</taxon>
        <taxon>Tessaracoccus</taxon>
    </lineage>
</organism>
<dbReference type="PANTHER" id="PTHR30486">
    <property type="entry name" value="TWITCHING MOTILITY PROTEIN PILT"/>
    <property type="match status" value="1"/>
</dbReference>
<keyword evidence="4" id="KW-1185">Reference proteome</keyword>
<comment type="caution">
    <text evidence="3">The sequence shown here is derived from an EMBL/GenBank/DDBJ whole genome shotgun (WGS) entry which is preliminary data.</text>
</comment>
<dbReference type="SUPFAM" id="SSF52540">
    <property type="entry name" value="P-loop containing nucleoside triphosphate hydrolases"/>
    <property type="match status" value="1"/>
</dbReference>
<dbReference type="EMBL" id="REFW01000001">
    <property type="protein sequence ID" value="RMB62362.1"/>
    <property type="molecule type" value="Genomic_DNA"/>
</dbReference>
<dbReference type="NCBIfam" id="TIGR03819">
    <property type="entry name" value="heli_sec_ATPase"/>
    <property type="match status" value="1"/>
</dbReference>
<dbReference type="Proteomes" id="UP000275256">
    <property type="component" value="Unassembled WGS sequence"/>
</dbReference>
<dbReference type="OrthoDB" id="9810761at2"/>
<sequence length="381" mass="40046">MDEKHLQALQSVLGRLARPHTPADVATALRGLGVVVTDHVLLDTMEVLRRHSIGAGPLEDLLRTPGVTDVVVNGTDGVFIDRGRGLERTNVVMFDDEQVRRLAIRLATAAGRRLDDSQPFVDGRLADGTRLHAVLSPVASPGTCISLRIPAPSGLTLQQLMDQGSLAPDAHALLVGMVAQRVPFLISGGTGSGKTTLLAAMLGLVPASERIVVVEDARELAPHHPHCLRLEGRPPNTEGVGGITLTALVRQALRMRPDRIVVGEVRGGELCDLLTALNTGHEGGCGTVHANSVADVPARLEALAALGGLGRDACHAQLASALRVAVHVRRRPDGTRGVAEMGLFTRETDGGVRIEPAVGFSPGGVEWGSGAARLREWAGLS</sequence>
<dbReference type="CDD" id="cd01130">
    <property type="entry name" value="VirB11-like_ATPase"/>
    <property type="match status" value="1"/>
</dbReference>
<dbReference type="RefSeq" id="WP_121900913.1">
    <property type="nucleotide sequence ID" value="NZ_REFW01000001.1"/>
</dbReference>
<dbReference type="InterPro" id="IPR022399">
    <property type="entry name" value="TadA-like_ATPase"/>
</dbReference>
<evidence type="ECO:0000256" key="1">
    <source>
        <dbReference type="ARBA" id="ARBA00006611"/>
    </source>
</evidence>
<evidence type="ECO:0000313" key="4">
    <source>
        <dbReference type="Proteomes" id="UP000275256"/>
    </source>
</evidence>
<dbReference type="GO" id="GO:0016887">
    <property type="term" value="F:ATP hydrolysis activity"/>
    <property type="evidence" value="ECO:0007669"/>
    <property type="project" value="InterPro"/>
</dbReference>
<proteinExistence type="inferred from homology"/>
<evidence type="ECO:0000259" key="2">
    <source>
        <dbReference type="Pfam" id="PF00437"/>
    </source>
</evidence>
<protein>
    <submittedName>
        <fullName evidence="3">TadA family conjugal transfer-associated ATPase</fullName>
    </submittedName>
</protein>
<evidence type="ECO:0000313" key="3">
    <source>
        <dbReference type="EMBL" id="RMB62362.1"/>
    </source>
</evidence>
<accession>A0A3M0GIC4</accession>